<dbReference type="Pfam" id="PF01636">
    <property type="entry name" value="APH"/>
    <property type="match status" value="1"/>
</dbReference>
<feature type="domain" description="Aminoglycoside phosphotransferase" evidence="1">
    <location>
        <begin position="30"/>
        <end position="216"/>
    </location>
</feature>
<gene>
    <name evidence="2" type="ORF">LQV63_25650</name>
</gene>
<dbReference type="Gene3D" id="3.90.1200.10">
    <property type="match status" value="1"/>
</dbReference>
<sequence>MKDLIRNIIWKERCKDFQSLLAQDVPKNIIPMDSGLEADVFRISTTESNFVLKVWNRDSKPDISIQYNLLEGLYNRGIAVSKPCGWGVDENNNQVLLTSFDGTPINKVNKLKLTEIANILTEIHKFPTDILGSRTMPRYDFVDYFFPGLDDQLDIKELLIQLVGSTKMEQNCLIHGDYNLGNILESDGKYTIIDWTNVQLGDPRYDISWSIILIWIYVSERYCSTYRSVFLAMNNYTGDELEKFEAIACLRWILLNRIANLPKRDNTISTVRTILMKNKYLSEELL</sequence>
<dbReference type="Proteomes" id="UP001199916">
    <property type="component" value="Unassembled WGS sequence"/>
</dbReference>
<reference evidence="2 3" key="1">
    <citation type="submission" date="2021-11" db="EMBL/GenBank/DDBJ databases">
        <title>Draft genome sequence of Paenibacillus profundus YoMME, a new Gram-positive bacteria with exoelectrogenic properties.</title>
        <authorList>
            <person name="Hubenova Y."/>
            <person name="Hubenova E."/>
            <person name="Manasiev Y."/>
            <person name="Peykov S."/>
            <person name="Mitov M."/>
        </authorList>
    </citation>
    <scope>NUCLEOTIDE SEQUENCE [LARGE SCALE GENOMIC DNA]</scope>
    <source>
        <strain evidence="2 3">YoMME</strain>
    </source>
</reference>
<dbReference type="InterPro" id="IPR002575">
    <property type="entry name" value="Aminoglycoside_PTrfase"/>
</dbReference>
<dbReference type="EMBL" id="JAJNBZ010000032">
    <property type="protein sequence ID" value="MCE5172659.1"/>
    <property type="molecule type" value="Genomic_DNA"/>
</dbReference>
<protein>
    <submittedName>
        <fullName evidence="2">Aminoglycoside phosphotransferase family protein</fullName>
    </submittedName>
</protein>
<dbReference type="Gene3D" id="3.30.200.20">
    <property type="entry name" value="Phosphorylase Kinase, domain 1"/>
    <property type="match status" value="1"/>
</dbReference>
<dbReference type="SUPFAM" id="SSF56112">
    <property type="entry name" value="Protein kinase-like (PK-like)"/>
    <property type="match status" value="1"/>
</dbReference>
<evidence type="ECO:0000313" key="3">
    <source>
        <dbReference type="Proteomes" id="UP001199916"/>
    </source>
</evidence>
<evidence type="ECO:0000259" key="1">
    <source>
        <dbReference type="Pfam" id="PF01636"/>
    </source>
</evidence>
<dbReference type="InterPro" id="IPR011009">
    <property type="entry name" value="Kinase-like_dom_sf"/>
</dbReference>
<accession>A0ABS8YSQ5</accession>
<organism evidence="2 3">
    <name type="scientific">Paenibacillus profundus</name>
    <dbReference type="NCBI Taxonomy" id="1173085"/>
    <lineage>
        <taxon>Bacteria</taxon>
        <taxon>Bacillati</taxon>
        <taxon>Bacillota</taxon>
        <taxon>Bacilli</taxon>
        <taxon>Bacillales</taxon>
        <taxon>Paenibacillaceae</taxon>
        <taxon>Paenibacillus</taxon>
    </lineage>
</organism>
<dbReference type="RefSeq" id="WP_233698744.1">
    <property type="nucleotide sequence ID" value="NZ_JAJNBZ010000032.1"/>
</dbReference>
<name>A0ABS8YSQ5_9BACL</name>
<keyword evidence="3" id="KW-1185">Reference proteome</keyword>
<comment type="caution">
    <text evidence="2">The sequence shown here is derived from an EMBL/GenBank/DDBJ whole genome shotgun (WGS) entry which is preliminary data.</text>
</comment>
<evidence type="ECO:0000313" key="2">
    <source>
        <dbReference type="EMBL" id="MCE5172659.1"/>
    </source>
</evidence>
<proteinExistence type="predicted"/>